<protein>
    <recommendedName>
        <fullName evidence="3">4-oxalocrotonate tautomerase</fullName>
    </recommendedName>
</protein>
<dbReference type="OrthoDB" id="1438441at2"/>
<reference evidence="2" key="1">
    <citation type="submission" date="2017-01" db="EMBL/GenBank/DDBJ databases">
        <title>Genome Analysis of Deinococcus marmoris KOPRI26562.</title>
        <authorList>
            <person name="Kim J.H."/>
            <person name="Oh H.-M."/>
        </authorList>
    </citation>
    <scope>NUCLEOTIDE SEQUENCE [LARGE SCALE GENOMIC DNA]</scope>
    <source>
        <strain evidence="2">PAMC 26633</strain>
    </source>
</reference>
<accession>A0A226X173</accession>
<evidence type="ECO:0008006" key="3">
    <source>
        <dbReference type="Google" id="ProtNLM"/>
    </source>
</evidence>
<dbReference type="eggNOG" id="ENOG5032TWF">
    <property type="taxonomic scope" value="Bacteria"/>
</dbReference>
<dbReference type="Gene3D" id="3.30.429.10">
    <property type="entry name" value="Macrophage Migration Inhibitory Factor"/>
    <property type="match status" value="1"/>
</dbReference>
<evidence type="ECO:0000313" key="2">
    <source>
        <dbReference type="Proteomes" id="UP000214720"/>
    </source>
</evidence>
<dbReference type="RefSeq" id="WP_089161977.1">
    <property type="nucleotide sequence ID" value="NZ_MTHB01000110.1"/>
</dbReference>
<gene>
    <name evidence="1" type="ORF">BSU04_19515</name>
</gene>
<evidence type="ECO:0000313" key="1">
    <source>
        <dbReference type="EMBL" id="OXC77206.1"/>
    </source>
</evidence>
<dbReference type="InterPro" id="IPR014347">
    <property type="entry name" value="Tautomerase/MIF_sf"/>
</dbReference>
<dbReference type="AlphaFoldDB" id="A0A226X173"/>
<name>A0A226X173_CABSO</name>
<organism evidence="1 2">
    <name type="scientific">Caballeronia sordidicola</name>
    <name type="common">Burkholderia sordidicola</name>
    <dbReference type="NCBI Taxonomy" id="196367"/>
    <lineage>
        <taxon>Bacteria</taxon>
        <taxon>Pseudomonadati</taxon>
        <taxon>Pseudomonadota</taxon>
        <taxon>Betaproteobacteria</taxon>
        <taxon>Burkholderiales</taxon>
        <taxon>Burkholderiaceae</taxon>
        <taxon>Caballeronia</taxon>
    </lineage>
</organism>
<comment type="caution">
    <text evidence="1">The sequence shown here is derived from an EMBL/GenBank/DDBJ whole genome shotgun (WGS) entry which is preliminary data.</text>
</comment>
<sequence length="140" mass="14947">MPISIYVTEGLLTREGEREVFPLVADALLRTHGLIGNRFMTPNVIGHLVVSPQSGSYVGGKHQSLAIVEVKVPSATFPNAEVKQAFVGAVTDIIDQFKAAAHPRDRTFVNVTYAVDGAWGIGGKAYSNAEIGEAIQQGAR</sequence>
<dbReference type="Proteomes" id="UP000214720">
    <property type="component" value="Unassembled WGS sequence"/>
</dbReference>
<proteinExistence type="predicted"/>
<dbReference type="EMBL" id="MTHB01000110">
    <property type="protein sequence ID" value="OXC77206.1"/>
    <property type="molecule type" value="Genomic_DNA"/>
</dbReference>